<dbReference type="InterPro" id="IPR010060">
    <property type="entry name" value="NRPS_synth"/>
</dbReference>
<dbReference type="Pfam" id="PF00501">
    <property type="entry name" value="AMP-binding"/>
    <property type="match status" value="1"/>
</dbReference>
<name>A0A1X7E7N7_9BACI</name>
<dbReference type="NCBIfam" id="TIGR01720">
    <property type="entry name" value="NRPS-para261"/>
    <property type="match status" value="1"/>
</dbReference>
<keyword evidence="5" id="KW-1185">Reference proteome</keyword>
<dbReference type="GeneID" id="93701279"/>
<dbReference type="RefSeq" id="WP_046217181.1">
    <property type="nucleotide sequence ID" value="NZ_CP011974.1"/>
</dbReference>
<evidence type="ECO:0000313" key="5">
    <source>
        <dbReference type="Proteomes" id="UP000036202"/>
    </source>
</evidence>
<dbReference type="GO" id="GO:0003824">
    <property type="term" value="F:catalytic activity"/>
    <property type="evidence" value="ECO:0007669"/>
    <property type="project" value="InterPro"/>
</dbReference>
<dbReference type="PANTHER" id="PTHR45398">
    <property type="match status" value="1"/>
</dbReference>
<dbReference type="NCBIfam" id="TIGR01733">
    <property type="entry name" value="AA-adenyl-dom"/>
    <property type="match status" value="1"/>
</dbReference>
<dbReference type="PROSITE" id="PS00455">
    <property type="entry name" value="AMP_BINDING"/>
    <property type="match status" value="1"/>
</dbReference>
<accession>A0A0H4KW20</accession>
<sequence>MKERELFHLSHPQKRIWYIEKINPDQSVHNIGGVVKIKGKVDFTSLNSSINFFIETNSGIRHRFIETEGNINQYIKEYQHSSFPLHEFNNDEELDQWVKQQSSIPFNLYDSDLYEFHIFTLKDSRESGYFIKVHHIVSDGWSMNIMTKDIAEHYVNLTNNVTVSPSNRTEYNCFLEKEKEYISSKLFLRNKKFWNSKFTPLPDRSEKIELSSAEGKRRSYELSYNQSEKIKRFVQKIDVSEYSFFVALYYIYMHKTERERDITIGMPVLNRFGKKEKDIVGMLASTMPFRYTIDDYLSIEELLIDINRNLTHCYFNQKYPYDLLVQDLELKKKGYGDLFGICINYYNTNLPTNLDGLQIENKELYNGTQIYDLQMVIRSWSEGLFNLDLDYKVHKYSDIQIEMMFKSILFLIDQIIDSPQKTINDIEVIPHLIKHKMLYEYNKTAVKYPQSKTIYELFERQVKVSPEEVALDMKGEKITYRELNRKSNQLARYLIKSGVTRNNIIGILMKHSIETIIGIIAVLKTGSAYLPIDFTFPSKRINYMIEDSKLSFILTNLNVDKLDIPKQINIVNVNSKEIYIGNAGNLHVSVDPQDLAYIIYTSGSTGEPKGTMVTHQGLVNYTTWAVKEYIGCRKEVFPLYSSISFDLTITSIFPPLISGNQIVIYPQNENEYVLHQVIKDKKATIIKLTPSHLTLLLDLDANYSTIKTMIVGGENFSTSLAIAIQEKFGPSVKIFNEYGPSETVVGCMIHEFNVVQDKGTSVPIGKPIQNTEIYLLDSNLQPVPMGEKGEIYISGAGVSKGYLNRSELTEERFINNPFSNNDRMYKTGDLAKFIDLYTVEYLGREDDQIKLQGFRIERTEIENLLLQYPEIKDTIVIDFEDQNHYRYLCAYFTAKSQLASADLVEFLESRLPTYMIPSYYIQLDEIPLTVNGKVDRQALPKIKNYNDNISNNIESSEAFLNTVSDILNVENVEMTDNFYYLGGDSIKAIQLSSKLSEKGLSIKIKDILANPIMKDMLLHLEKAKKSFKYDSSPCYGELLPLPAHSWFLERQLDNINHYTQSVLLNLSSTENMQLLIPAIQYVVNRHDSFRLNYDKQKNTFYFNDNYIEHKLDIETHNLKDLSVDMQMKRVVEIGEIAKKTIDITKDFLFKALILQLGNQNVKILLIAHHIAVDGVSWRIILEEIYKVHKQLESGKKAFLPPVSNNIQEWASHLKLYSENISQEEKEYWSGVYTSKAYNQQVNDFNLGKDLLEDCEIVTESLAESTTFQLLNRANETYNTKASELMIIALSMALSKYMREENVVIEIEGHGREEISENIDVSTTVGWFTSLYPVVLNVKEGNLQDNIKNLKEQLRNVPNKGMSHGVLKYLSEEINFHPKKLIRFNYLGDFDSIFSNKLFNFIEEESGAENSKTNELDSLIDINSYVFNKKLTFSFTYSRKKFESTSIRTLIKKYVKELNGIISHCCSIDNRDFTPSDFDTIDLSNKDLESIFNME</sequence>
<dbReference type="GO" id="GO:0008610">
    <property type="term" value="P:lipid biosynthetic process"/>
    <property type="evidence" value="ECO:0007669"/>
    <property type="project" value="UniProtKB-ARBA"/>
</dbReference>
<evidence type="ECO:0000313" key="4">
    <source>
        <dbReference type="EMBL" id="AKO92518.1"/>
    </source>
</evidence>
<dbReference type="Gene3D" id="1.10.1200.10">
    <property type="entry name" value="ACP-like"/>
    <property type="match status" value="1"/>
</dbReference>
<proteinExistence type="inferred from homology"/>
<evidence type="ECO:0000256" key="3">
    <source>
        <dbReference type="ARBA" id="ARBA00023194"/>
    </source>
</evidence>
<dbReference type="EMBL" id="CP011974">
    <property type="protein sequence ID" value="AKO92518.1"/>
    <property type="molecule type" value="Genomic_DNA"/>
</dbReference>
<dbReference type="Proteomes" id="UP000036202">
    <property type="component" value="Chromosome"/>
</dbReference>
<dbReference type="Pfam" id="PF00668">
    <property type="entry name" value="Condensation"/>
    <property type="match status" value="2"/>
</dbReference>
<dbReference type="InterPro" id="IPR025110">
    <property type="entry name" value="AMP-bd_C"/>
</dbReference>
<dbReference type="SUPFAM" id="SSF47336">
    <property type="entry name" value="ACP-like"/>
    <property type="match status" value="1"/>
</dbReference>
<reference evidence="5" key="2">
    <citation type="submission" date="2015-06" db="EMBL/GenBank/DDBJ databases">
        <title>Genome Sequence of Bacillus endophyticus and Analysis of its Companion Mechanism in the Ketogulonigenium vulgare-Bacillus strain Consortium.</title>
        <authorList>
            <person name="Jia N."/>
            <person name="Du J."/>
            <person name="Ding M.-Z."/>
            <person name="Gao F."/>
            <person name="Yuan Y.-J."/>
        </authorList>
    </citation>
    <scope>NUCLEOTIDE SEQUENCE [LARGE SCALE GENOMIC DNA]</scope>
    <source>
        <strain evidence="5">Hbe603</strain>
    </source>
</reference>
<reference evidence="4 5" key="1">
    <citation type="journal article" date="2015" name="PLoS ONE">
        <title>Genome Sequence of Bacillus endophyticus and Analysis of Its Companion Mechanism in the Ketogulonigenium vulgare-Bacillus Strain Consortium.</title>
        <authorList>
            <person name="Jia N."/>
            <person name="Du J."/>
            <person name="Ding M.Z."/>
            <person name="Gao F."/>
            <person name="Yuan Y.J."/>
        </authorList>
    </citation>
    <scope>NUCLEOTIDE SEQUENCE [LARGE SCALE GENOMIC DNA]</scope>
    <source>
        <strain evidence="4 5">Hbe603</strain>
    </source>
</reference>
<dbReference type="Gene3D" id="3.30.559.30">
    <property type="entry name" value="Nonribosomal peptide synthetase, condensation domain"/>
    <property type="match status" value="2"/>
</dbReference>
<dbReference type="Gene3D" id="3.30.300.30">
    <property type="match status" value="1"/>
</dbReference>
<dbReference type="InterPro" id="IPR009081">
    <property type="entry name" value="PP-bd_ACP"/>
</dbReference>
<dbReference type="FunFam" id="3.40.50.980:FF:000001">
    <property type="entry name" value="Non-ribosomal peptide synthetase"/>
    <property type="match status" value="1"/>
</dbReference>
<evidence type="ECO:0000256" key="1">
    <source>
        <dbReference type="ARBA" id="ARBA00001957"/>
    </source>
</evidence>
<dbReference type="Pfam" id="PF13193">
    <property type="entry name" value="AMP-binding_C"/>
    <property type="match status" value="1"/>
</dbReference>
<dbReference type="InterPro" id="IPR001242">
    <property type="entry name" value="Condensation_dom"/>
</dbReference>
<comment type="similarity">
    <text evidence="2">Belongs to the ATP-dependent AMP-binding enzyme family.</text>
</comment>
<dbReference type="PANTHER" id="PTHR45398:SF1">
    <property type="entry name" value="ENZYME, PUTATIVE (JCVI)-RELATED"/>
    <property type="match status" value="1"/>
</dbReference>
<dbReference type="InterPro" id="IPR010071">
    <property type="entry name" value="AA_adenyl_dom"/>
</dbReference>
<dbReference type="InterPro" id="IPR023213">
    <property type="entry name" value="CAT-like_dom_sf"/>
</dbReference>
<evidence type="ECO:0000256" key="2">
    <source>
        <dbReference type="ARBA" id="ARBA00006432"/>
    </source>
</evidence>
<dbReference type="SUPFAM" id="SSF52777">
    <property type="entry name" value="CoA-dependent acyltransferases"/>
    <property type="match status" value="4"/>
</dbReference>
<dbReference type="Gene3D" id="3.40.50.980">
    <property type="match status" value="2"/>
</dbReference>
<dbReference type="Gene3D" id="3.30.559.10">
    <property type="entry name" value="Chloramphenicol acetyltransferase-like domain"/>
    <property type="match status" value="2"/>
</dbReference>
<gene>
    <name evidence="4" type="ORF">BEH_10705</name>
</gene>
<dbReference type="PATRIC" id="fig|135735.6.peg.2229"/>
<dbReference type="InterPro" id="IPR045851">
    <property type="entry name" value="AMP-bd_C_sf"/>
</dbReference>
<dbReference type="SUPFAM" id="SSF56801">
    <property type="entry name" value="Acetyl-CoA synthetase-like"/>
    <property type="match status" value="1"/>
</dbReference>
<dbReference type="InterPro" id="IPR000873">
    <property type="entry name" value="AMP-dep_synth/lig_dom"/>
</dbReference>
<dbReference type="Pfam" id="PF00550">
    <property type="entry name" value="PP-binding"/>
    <property type="match status" value="1"/>
</dbReference>
<dbReference type="PROSITE" id="PS50075">
    <property type="entry name" value="CARRIER"/>
    <property type="match status" value="1"/>
</dbReference>
<dbReference type="KEGG" id="beo:BEH_10705"/>
<dbReference type="InterPro" id="IPR020845">
    <property type="entry name" value="AMP-binding_CS"/>
</dbReference>
<dbReference type="GO" id="GO:0017000">
    <property type="term" value="P:antibiotic biosynthetic process"/>
    <property type="evidence" value="ECO:0007669"/>
    <property type="project" value="UniProtKB-KW"/>
</dbReference>
<comment type="cofactor">
    <cofactor evidence="1">
        <name>pantetheine 4'-phosphate</name>
        <dbReference type="ChEBI" id="CHEBI:47942"/>
    </cofactor>
</comment>
<organism evidence="4 5">
    <name type="scientific">Priestia filamentosa</name>
    <dbReference type="NCBI Taxonomy" id="1402861"/>
    <lineage>
        <taxon>Bacteria</taxon>
        <taxon>Bacillati</taxon>
        <taxon>Bacillota</taxon>
        <taxon>Bacilli</taxon>
        <taxon>Bacillales</taxon>
        <taxon>Bacillaceae</taxon>
        <taxon>Priestia</taxon>
    </lineage>
</organism>
<accession>A0A1X7E7N7</accession>
<dbReference type="InterPro" id="IPR036736">
    <property type="entry name" value="ACP-like_sf"/>
</dbReference>
<dbReference type="OrthoDB" id="9765680at2"/>
<dbReference type="Gene3D" id="2.30.38.10">
    <property type="entry name" value="Luciferase, Domain 3"/>
    <property type="match status" value="1"/>
</dbReference>
<protein>
    <submittedName>
        <fullName evidence="4">Non-ribosomal peptide synthetase</fullName>
    </submittedName>
</protein>
<keyword evidence="3" id="KW-0045">Antibiotic biosynthesis</keyword>